<dbReference type="EMBL" id="ACGR01000043">
    <property type="protein sequence ID" value="EEJ59209.1"/>
    <property type="molecule type" value="Genomic_DNA"/>
</dbReference>
<reference evidence="1 2" key="1">
    <citation type="submission" date="2009-01" db="EMBL/GenBank/DDBJ databases">
        <authorList>
            <person name="Qin X."/>
            <person name="Bachman B."/>
            <person name="Battles P."/>
            <person name="Bell A."/>
            <person name="Bess C."/>
            <person name="Bickham C."/>
            <person name="Chaboub L."/>
            <person name="Chen D."/>
            <person name="Coyle M."/>
            <person name="Deiros D.R."/>
            <person name="Dinh H."/>
            <person name="Forbes L."/>
            <person name="Fowler G."/>
            <person name="Francisco L."/>
            <person name="Fu Q."/>
            <person name="Gubbala S."/>
            <person name="Hale W."/>
            <person name="Han Y."/>
            <person name="Hemphill L."/>
            <person name="Highlander S.K."/>
            <person name="Hirani K."/>
            <person name="Hogues M."/>
            <person name="Jackson L."/>
            <person name="Jakkamsetti A."/>
            <person name="Javaid M."/>
            <person name="Jiang H."/>
            <person name="Korchina V."/>
            <person name="Kovar C."/>
            <person name="Lara F."/>
            <person name="Lee S."/>
            <person name="Mata R."/>
            <person name="Mathew T."/>
            <person name="Moen C."/>
            <person name="Morales K."/>
            <person name="Munidasa M."/>
            <person name="Nazareth L."/>
            <person name="Ngo R."/>
            <person name="Nguyen L."/>
            <person name="Okwuonu G."/>
            <person name="Ongeri F."/>
            <person name="Patil S."/>
            <person name="Petrosino J."/>
            <person name="Pham C."/>
            <person name="Pham P."/>
            <person name="Pu L.-L."/>
            <person name="Puazo M."/>
            <person name="Raj R."/>
            <person name="Reid J."/>
            <person name="Rouhana J."/>
            <person name="Saada N."/>
            <person name="Shang Y."/>
            <person name="Simmons D."/>
            <person name="Thornton R."/>
            <person name="Warren J."/>
            <person name="Weissenberger G."/>
            <person name="Zhang J."/>
            <person name="Zhang L."/>
            <person name="Zhou C."/>
            <person name="Zhu D."/>
            <person name="Muzny D."/>
            <person name="Worley K."/>
            <person name="Gibbs R."/>
        </authorList>
    </citation>
    <scope>NUCLEOTIDE SEQUENCE [LARGE SCALE GENOMIC DNA]</scope>
    <source>
        <strain evidence="1 2">ATCC 33200</strain>
    </source>
</reference>
<dbReference type="Gene3D" id="3.10.105.10">
    <property type="entry name" value="Dipeptide-binding Protein, Domain 3"/>
    <property type="match status" value="1"/>
</dbReference>
<protein>
    <submittedName>
        <fullName evidence="1">Uncharacterized protein</fullName>
    </submittedName>
</protein>
<proteinExistence type="predicted"/>
<gene>
    <name evidence="1" type="ORF">HMPREF0528_1646</name>
</gene>
<comment type="caution">
    <text evidence="1">The sequence shown here is derived from an EMBL/GenBank/DDBJ whole genome shotgun (WGS) entry which is preliminary data.</text>
</comment>
<dbReference type="Proteomes" id="UP000003491">
    <property type="component" value="Unassembled WGS sequence"/>
</dbReference>
<dbReference type="SUPFAM" id="SSF53850">
    <property type="entry name" value="Periplasmic binding protein-like II"/>
    <property type="match status" value="1"/>
</dbReference>
<sequence>MNNPALRKAMAYAMNVNVINNRFYHGLKFRVNSLIPS</sequence>
<name>C2E7C2_LACJH</name>
<dbReference type="HOGENOM" id="CLU_3345044_0_0_9"/>
<evidence type="ECO:0000313" key="2">
    <source>
        <dbReference type="Proteomes" id="UP000003491"/>
    </source>
</evidence>
<dbReference type="AlphaFoldDB" id="C2E7C2"/>
<accession>C2E7C2</accession>
<organism evidence="1 2">
    <name type="scientific">Lactobacillus johnsonii ATCC 33200</name>
    <dbReference type="NCBI Taxonomy" id="525330"/>
    <lineage>
        <taxon>Bacteria</taxon>
        <taxon>Bacillati</taxon>
        <taxon>Bacillota</taxon>
        <taxon>Bacilli</taxon>
        <taxon>Lactobacillales</taxon>
        <taxon>Lactobacillaceae</taxon>
        <taxon>Lactobacillus</taxon>
    </lineage>
</organism>
<evidence type="ECO:0000313" key="1">
    <source>
        <dbReference type="EMBL" id="EEJ59209.1"/>
    </source>
</evidence>